<dbReference type="PANTHER" id="PTHR43191:SF2">
    <property type="entry name" value="RRNA METHYLTRANSFERASE 3, MITOCHONDRIAL"/>
    <property type="match status" value="1"/>
</dbReference>
<gene>
    <name evidence="4" type="ORF">ACFQ11_25375</name>
</gene>
<dbReference type="SUPFAM" id="SSF75217">
    <property type="entry name" value="alpha/beta knot"/>
    <property type="match status" value="1"/>
</dbReference>
<dbReference type="InterPro" id="IPR029028">
    <property type="entry name" value="Alpha/beta_knot_MTases"/>
</dbReference>
<name>A0ABW3EXI7_9ACTN</name>
<proteinExistence type="predicted"/>
<feature type="domain" description="tRNA/rRNA methyltransferase SpoU type" evidence="3">
    <location>
        <begin position="48"/>
        <end position="175"/>
    </location>
</feature>
<evidence type="ECO:0000313" key="5">
    <source>
        <dbReference type="Proteomes" id="UP001596972"/>
    </source>
</evidence>
<keyword evidence="1 4" id="KW-0489">Methyltransferase</keyword>
<keyword evidence="2" id="KW-0808">Transferase</keyword>
<dbReference type="InterPro" id="IPR051259">
    <property type="entry name" value="rRNA_Methyltransferase"/>
</dbReference>
<organism evidence="4 5">
    <name type="scientific">Actinomadura sediminis</name>
    <dbReference type="NCBI Taxonomy" id="1038904"/>
    <lineage>
        <taxon>Bacteria</taxon>
        <taxon>Bacillati</taxon>
        <taxon>Actinomycetota</taxon>
        <taxon>Actinomycetes</taxon>
        <taxon>Streptosporangiales</taxon>
        <taxon>Thermomonosporaceae</taxon>
        <taxon>Actinomadura</taxon>
    </lineage>
</organism>
<dbReference type="GO" id="GO:0032259">
    <property type="term" value="P:methylation"/>
    <property type="evidence" value="ECO:0007669"/>
    <property type="project" value="UniProtKB-KW"/>
</dbReference>
<dbReference type="Pfam" id="PF00588">
    <property type="entry name" value="SpoU_methylase"/>
    <property type="match status" value="1"/>
</dbReference>
<evidence type="ECO:0000259" key="3">
    <source>
        <dbReference type="Pfam" id="PF00588"/>
    </source>
</evidence>
<evidence type="ECO:0000313" key="4">
    <source>
        <dbReference type="EMBL" id="MFD0903742.1"/>
    </source>
</evidence>
<dbReference type="RefSeq" id="WP_378302862.1">
    <property type="nucleotide sequence ID" value="NZ_JBHTJA010000063.1"/>
</dbReference>
<dbReference type="InterPro" id="IPR029026">
    <property type="entry name" value="tRNA_m1G_MTases_N"/>
</dbReference>
<dbReference type="GO" id="GO:0008168">
    <property type="term" value="F:methyltransferase activity"/>
    <property type="evidence" value="ECO:0007669"/>
    <property type="project" value="UniProtKB-KW"/>
</dbReference>
<dbReference type="InterPro" id="IPR001537">
    <property type="entry name" value="SpoU_MeTrfase"/>
</dbReference>
<comment type="caution">
    <text evidence="4">The sequence shown here is derived from an EMBL/GenBank/DDBJ whole genome shotgun (WGS) entry which is preliminary data.</text>
</comment>
<keyword evidence="5" id="KW-1185">Reference proteome</keyword>
<protein>
    <submittedName>
        <fullName evidence="4">TrmH family RNA methyltransferase</fullName>
    </submittedName>
</protein>
<dbReference type="Proteomes" id="UP001596972">
    <property type="component" value="Unassembled WGS sequence"/>
</dbReference>
<evidence type="ECO:0000256" key="1">
    <source>
        <dbReference type="ARBA" id="ARBA00022603"/>
    </source>
</evidence>
<accession>A0ABW3EXI7</accession>
<dbReference type="PANTHER" id="PTHR43191">
    <property type="entry name" value="RRNA METHYLTRANSFERASE 3"/>
    <property type="match status" value="1"/>
</dbReference>
<dbReference type="Gene3D" id="3.40.1280.10">
    <property type="match status" value="1"/>
</dbReference>
<reference evidence="5" key="1">
    <citation type="journal article" date="2019" name="Int. J. Syst. Evol. Microbiol.">
        <title>The Global Catalogue of Microorganisms (GCM) 10K type strain sequencing project: providing services to taxonomists for standard genome sequencing and annotation.</title>
        <authorList>
            <consortium name="The Broad Institute Genomics Platform"/>
            <consortium name="The Broad Institute Genome Sequencing Center for Infectious Disease"/>
            <person name="Wu L."/>
            <person name="Ma J."/>
        </authorList>
    </citation>
    <scope>NUCLEOTIDE SEQUENCE [LARGE SCALE GENOMIC DNA]</scope>
    <source>
        <strain evidence="5">JCM 31202</strain>
    </source>
</reference>
<evidence type="ECO:0000256" key="2">
    <source>
        <dbReference type="ARBA" id="ARBA00022679"/>
    </source>
</evidence>
<sequence>MTRRPARSPSGPAIRVRPARELRRQRRNRSHSCWDHLIAAPLWPLHGANLGTLLRTCDAVGACMAVPRHPWVPEALERGNTLRRPACVHWTNDPLGWLARQREDGARVIGVELADEAVRLADLPAARGRTVAVLGHEQHGIPDEALGLLDAAVEIPMVGSGSSLNVAVAGSLVLYKLAGLL</sequence>
<dbReference type="EMBL" id="JBHTJA010000063">
    <property type="protein sequence ID" value="MFD0903742.1"/>
    <property type="molecule type" value="Genomic_DNA"/>
</dbReference>